<comment type="similarity">
    <text evidence="3">Belongs to the prokaryotic molybdopterin-containing oxidoreductase family.</text>
</comment>
<gene>
    <name evidence="13" type="ORF">M2319_000425</name>
</gene>
<dbReference type="SUPFAM" id="SSF53706">
    <property type="entry name" value="Formate dehydrogenase/DMSO reductase, domains 1-3"/>
    <property type="match status" value="1"/>
</dbReference>
<evidence type="ECO:0000313" key="14">
    <source>
        <dbReference type="Proteomes" id="UP001209755"/>
    </source>
</evidence>
<feature type="domain" description="Molybdopterin oxidoreductase" evidence="10">
    <location>
        <begin position="91"/>
        <end position="547"/>
    </location>
</feature>
<sequence length="807" mass="89389">MTSHPITQVSRRSVLKGLTALGAGTLLVPSVLRQAYAAAVTDGEVVTGSHFGVHYAKVEGGKLVAVRPHEADLAPVEQGTTLVDWAYSPTRIKYPMVRKGFLKDGANSDRSERGKGEFVRVSWDEALDLVASELKRVKDEHGNGAIYGGSYGWRTPAMLHNCFNNLYRLLNLNGGFVDDVNTYSTGAIRVILPYVIGTSYYDSSTWPSIIENTEQIVFWGSDPAVCCRIGWSVPNHAGLKYLEEYKATGKPSISVNPINTETAKLLGSDWVAPRPGTDVAMMLGIAHTLLTEDLHDKEFLANYCTGFEEFSAYLKGEPDGTEKTAEWAAEICGVSADKLKEMARSMASKRTLITMGWSIQRQDHGEQGPWMAHTLACMLGYIGQPGGGADFTLHYGSYGTPKGNGPSFAGFPAGEASKDVPAPIPCSRVPWALANAGEKYDYNGQEYTTPDLRLVIWAGGNPFHHHQDRNQQIDFWQKPETIIISDINWTQSARFADIVLPISTLFERNDICNISEQNAGLCAMQQAIEPLFESKTDFWVYSQVAKRLGFEAEYTDGMDEMGWLKHIYDEGVAKAAEKGIESPDFDTFWNEKKVWMYDVTDEKRNYVQFAKFREDPLLNPVATPSGMFEILSRKIAGYNYDDCPGHPTWMEPFERLGGAMSDKYPLHMTSSHPDYRLHSQLDNAELRHKYEVKGREPVWIHPDAAEARGIADGDVVRIFNDRGAVLAGAVVTDRMKSDVIRLQEGAWYDPAEPGEKGSLCKHGDPNVLTFDKGTSKLAQGNCAHTALVEIEKYTGDLPTITTFEPVA</sequence>
<dbReference type="PANTHER" id="PTHR43742:SF10">
    <property type="entry name" value="TRIMETHYLAMINE-N-OXIDE REDUCTASE 2"/>
    <property type="match status" value="1"/>
</dbReference>
<dbReference type="Gene3D" id="3.40.50.740">
    <property type="match status" value="1"/>
</dbReference>
<dbReference type="InterPro" id="IPR041954">
    <property type="entry name" value="CT_DMSOR/BSOR/TMAOR"/>
</dbReference>
<comment type="caution">
    <text evidence="13">The sequence shown here is derived from an EMBL/GenBank/DDBJ whole genome shotgun (WGS) entry which is preliminary data.</text>
</comment>
<evidence type="ECO:0000256" key="5">
    <source>
        <dbReference type="ARBA" id="ARBA00022505"/>
    </source>
</evidence>
<dbReference type="RefSeq" id="WP_264599777.1">
    <property type="nucleotide sequence ID" value="NZ_JAOQNS010000001.1"/>
</dbReference>
<proteinExistence type="inferred from homology"/>
<evidence type="ECO:0000256" key="4">
    <source>
        <dbReference type="ARBA" id="ARBA00011885"/>
    </source>
</evidence>
<dbReference type="Gene3D" id="3.40.228.10">
    <property type="entry name" value="Dimethylsulfoxide Reductase, domain 2"/>
    <property type="match status" value="1"/>
</dbReference>
<evidence type="ECO:0000256" key="3">
    <source>
        <dbReference type="ARBA" id="ARBA00010312"/>
    </source>
</evidence>
<dbReference type="NCBIfam" id="TIGR00509">
    <property type="entry name" value="bisC_fam"/>
    <property type="match status" value="1"/>
</dbReference>
<dbReference type="Pfam" id="PF00384">
    <property type="entry name" value="Molybdopterin"/>
    <property type="match status" value="1"/>
</dbReference>
<dbReference type="Pfam" id="PF01568">
    <property type="entry name" value="Molydop_binding"/>
    <property type="match status" value="1"/>
</dbReference>
<name>A0ABT3H6U9_9HYPH</name>
<dbReference type="InterPro" id="IPR041460">
    <property type="entry name" value="Molybdopterin_N"/>
</dbReference>
<dbReference type="InterPro" id="IPR006656">
    <property type="entry name" value="Mopterin_OxRdtase"/>
</dbReference>
<keyword evidence="5" id="KW-0500">Molybdenum</keyword>
<dbReference type="NCBIfam" id="NF011682">
    <property type="entry name" value="PRK15102.1"/>
    <property type="match status" value="1"/>
</dbReference>
<dbReference type="InterPro" id="IPR050612">
    <property type="entry name" value="Prok_Mopterin_Oxidored"/>
</dbReference>
<dbReference type="InterPro" id="IPR006655">
    <property type="entry name" value="Mopterin_OxRdtase_prok_CS"/>
</dbReference>
<evidence type="ECO:0000259" key="10">
    <source>
        <dbReference type="Pfam" id="PF00384"/>
    </source>
</evidence>
<keyword evidence="8" id="KW-0574">Periplasm</keyword>
<evidence type="ECO:0000256" key="2">
    <source>
        <dbReference type="ARBA" id="ARBA00004418"/>
    </source>
</evidence>
<evidence type="ECO:0000256" key="9">
    <source>
        <dbReference type="ARBA" id="ARBA00023002"/>
    </source>
</evidence>
<dbReference type="PROSITE" id="PS00932">
    <property type="entry name" value="MOLYBDOPTERIN_PROK_3"/>
    <property type="match status" value="1"/>
</dbReference>
<dbReference type="InterPro" id="IPR006311">
    <property type="entry name" value="TAT_signal"/>
</dbReference>
<dbReference type="Gene3D" id="2.40.40.20">
    <property type="match status" value="1"/>
</dbReference>
<keyword evidence="7" id="KW-0732">Signal</keyword>
<dbReference type="Pfam" id="PF18364">
    <property type="entry name" value="Molybdopterin_N"/>
    <property type="match status" value="1"/>
</dbReference>
<organism evidence="13 14">
    <name type="scientific">Rhodobium gokarnense</name>
    <dbReference type="NCBI Taxonomy" id="364296"/>
    <lineage>
        <taxon>Bacteria</taxon>
        <taxon>Pseudomonadati</taxon>
        <taxon>Pseudomonadota</taxon>
        <taxon>Alphaproteobacteria</taxon>
        <taxon>Hyphomicrobiales</taxon>
        <taxon>Rhodobiaceae</taxon>
        <taxon>Rhodobium</taxon>
    </lineage>
</organism>
<dbReference type="InterPro" id="IPR006657">
    <property type="entry name" value="MoPterin_dinucl-bd_dom"/>
</dbReference>
<dbReference type="EMBL" id="JAOQNS010000001">
    <property type="protein sequence ID" value="MCW2306109.1"/>
    <property type="molecule type" value="Genomic_DNA"/>
</dbReference>
<dbReference type="EC" id="1.7.2.3" evidence="4"/>
<protein>
    <recommendedName>
        <fullName evidence="4">trimethylamine-N-oxide reductase</fullName>
        <ecNumber evidence="4">1.7.2.3</ecNumber>
    </recommendedName>
</protein>
<evidence type="ECO:0000259" key="11">
    <source>
        <dbReference type="Pfam" id="PF01568"/>
    </source>
</evidence>
<comment type="subcellular location">
    <subcellularLocation>
        <location evidence="2">Periplasm</location>
    </subcellularLocation>
</comment>
<evidence type="ECO:0000256" key="6">
    <source>
        <dbReference type="ARBA" id="ARBA00022723"/>
    </source>
</evidence>
<keyword evidence="9 13" id="KW-0560">Oxidoreductase</keyword>
<dbReference type="CDD" id="cd02793">
    <property type="entry name" value="MopB_CT_DMSOR-BSOR-TMAOR"/>
    <property type="match status" value="1"/>
</dbReference>
<dbReference type="GO" id="GO:0050626">
    <property type="term" value="F:trimethylamine-N-oxide reductase (cytochrome c) activity"/>
    <property type="evidence" value="ECO:0007669"/>
    <property type="project" value="UniProtKB-EC"/>
</dbReference>
<keyword evidence="14" id="KW-1185">Reference proteome</keyword>
<accession>A0ABT3H6U9</accession>
<dbReference type="PANTHER" id="PTHR43742">
    <property type="entry name" value="TRIMETHYLAMINE-N-OXIDE REDUCTASE"/>
    <property type="match status" value="1"/>
</dbReference>
<feature type="domain" description="Molybdopterin dinucleotide-binding" evidence="11">
    <location>
        <begin position="666"/>
        <end position="785"/>
    </location>
</feature>
<comment type="cofactor">
    <cofactor evidence="1">
        <name>Mo-bis(molybdopterin guanine dinucleotide)</name>
        <dbReference type="ChEBI" id="CHEBI:60539"/>
    </cofactor>
</comment>
<dbReference type="SUPFAM" id="SSF50692">
    <property type="entry name" value="ADC-like"/>
    <property type="match status" value="1"/>
</dbReference>
<reference evidence="14" key="1">
    <citation type="submission" date="2023-07" db="EMBL/GenBank/DDBJ databases">
        <title>Genome sequencing of Purple Non-Sulfur Bacteria from various extreme environments.</title>
        <authorList>
            <person name="Mayer M."/>
        </authorList>
    </citation>
    <scope>NUCLEOTIDE SEQUENCE [LARGE SCALE GENOMIC DNA]</scope>
    <source>
        <strain evidence="14">DSM 17935</strain>
    </source>
</reference>
<evidence type="ECO:0000256" key="8">
    <source>
        <dbReference type="ARBA" id="ARBA00022764"/>
    </source>
</evidence>
<evidence type="ECO:0000256" key="1">
    <source>
        <dbReference type="ARBA" id="ARBA00001942"/>
    </source>
</evidence>
<keyword evidence="6" id="KW-0479">Metal-binding</keyword>
<dbReference type="InterPro" id="IPR009010">
    <property type="entry name" value="Asp_de-COase-like_dom_sf"/>
</dbReference>
<dbReference type="Proteomes" id="UP001209755">
    <property type="component" value="Unassembled WGS sequence"/>
</dbReference>
<evidence type="ECO:0000259" key="12">
    <source>
        <dbReference type="Pfam" id="PF18364"/>
    </source>
</evidence>
<evidence type="ECO:0000256" key="7">
    <source>
        <dbReference type="ARBA" id="ARBA00022729"/>
    </source>
</evidence>
<dbReference type="PROSITE" id="PS00490">
    <property type="entry name" value="MOLYBDOPTERIN_PROK_2"/>
    <property type="match status" value="1"/>
</dbReference>
<dbReference type="PROSITE" id="PS51318">
    <property type="entry name" value="TAT"/>
    <property type="match status" value="1"/>
</dbReference>
<feature type="domain" description="Molybdopterin oxidoreductase N-terminal" evidence="12">
    <location>
        <begin position="47"/>
        <end position="85"/>
    </location>
</feature>
<dbReference type="Gene3D" id="3.90.55.10">
    <property type="entry name" value="Dimethylsulfoxide Reductase, domain 3"/>
    <property type="match status" value="1"/>
</dbReference>
<evidence type="ECO:0000313" key="13">
    <source>
        <dbReference type="EMBL" id="MCW2306109.1"/>
    </source>
</evidence>
<dbReference type="InterPro" id="IPR006658">
    <property type="entry name" value="BisC"/>
</dbReference>